<keyword evidence="2" id="KW-0808">Transferase</keyword>
<feature type="non-terminal residue" evidence="6">
    <location>
        <position position="1"/>
    </location>
</feature>
<evidence type="ECO:0000313" key="7">
    <source>
        <dbReference type="Proteomes" id="UP001220324"/>
    </source>
</evidence>
<feature type="region of interest" description="Disordered" evidence="3">
    <location>
        <begin position="270"/>
        <end position="299"/>
    </location>
</feature>
<dbReference type="PANTHER" id="PTHR43285:SF2">
    <property type="entry name" value="ANTHRANILATE PHOSPHORIBOSYLTRANSFERASE"/>
    <property type="match status" value="1"/>
</dbReference>
<dbReference type="Proteomes" id="UP001220324">
    <property type="component" value="Unassembled WGS sequence"/>
</dbReference>
<dbReference type="InterPro" id="IPR000312">
    <property type="entry name" value="Glycosyl_Trfase_fam3"/>
</dbReference>
<dbReference type="Gene3D" id="3.40.1030.10">
    <property type="entry name" value="Nucleoside phosphorylase/phosphoribosyltransferase catalytic domain"/>
    <property type="match status" value="1"/>
</dbReference>
<evidence type="ECO:0000259" key="5">
    <source>
        <dbReference type="Pfam" id="PF02885"/>
    </source>
</evidence>
<dbReference type="PANTHER" id="PTHR43285">
    <property type="entry name" value="ANTHRANILATE PHOSPHORIBOSYLTRANSFERASE"/>
    <property type="match status" value="1"/>
</dbReference>
<dbReference type="EMBL" id="JAQIZZ010000007">
    <property type="protein sequence ID" value="KAJ5532601.1"/>
    <property type="molecule type" value="Genomic_DNA"/>
</dbReference>
<accession>A0AAD6CP79</accession>
<dbReference type="NCBIfam" id="TIGR01245">
    <property type="entry name" value="trpD"/>
    <property type="match status" value="1"/>
</dbReference>
<name>A0AAD6CP79_9EURO</name>
<dbReference type="GO" id="GO:0004048">
    <property type="term" value="F:anthranilate phosphoribosyltransferase activity"/>
    <property type="evidence" value="ECO:0007669"/>
    <property type="project" value="InterPro"/>
</dbReference>
<dbReference type="FunFam" id="3.40.1030.10:FF:000008">
    <property type="entry name" value="Anthranilate phosphoribosyltransferase, putative"/>
    <property type="match status" value="1"/>
</dbReference>
<gene>
    <name evidence="6" type="ORF">N7494_009153</name>
</gene>
<evidence type="ECO:0000256" key="2">
    <source>
        <dbReference type="ARBA" id="ARBA00022679"/>
    </source>
</evidence>
<dbReference type="AlphaFoldDB" id="A0AAD6CP79"/>
<dbReference type="InterPro" id="IPR017459">
    <property type="entry name" value="Glycosyl_Trfase_fam3_N_dom"/>
</dbReference>
<dbReference type="Gene3D" id="1.20.970.10">
    <property type="entry name" value="Transferase, Pyrimidine Nucleoside Phosphorylase, Chain C"/>
    <property type="match status" value="1"/>
</dbReference>
<dbReference type="GO" id="GO:0005829">
    <property type="term" value="C:cytosol"/>
    <property type="evidence" value="ECO:0007669"/>
    <property type="project" value="TreeGrafter"/>
</dbReference>
<protein>
    <recommendedName>
        <fullName evidence="8">Anthranilate phosphoribosyltransferase</fullName>
    </recommendedName>
</protein>
<evidence type="ECO:0000256" key="3">
    <source>
        <dbReference type="SAM" id="MobiDB-lite"/>
    </source>
</evidence>
<comment type="caution">
    <text evidence="6">The sequence shown here is derived from an EMBL/GenBank/DDBJ whole genome shotgun (WGS) entry which is preliminary data.</text>
</comment>
<sequence>LHLPLLKRLAYPANPGFQVSADDIASAFALIFEDQISDIQCAALLTLLHSTGKDKEADVIAKCSHRMRAAACAIDKPSLRKAVKLRGRPEGNYNGGLCDIVGTGGDSHSTFNVSTTSSIIASPLLMTAKHGNRAQTSFSGSADVLRAIPPIAPNIDAVTADNIAQVYAETNYAFLFAPNFHPGMMYANPVRRGLGLRTIFNLMGPLANPVDWAIEARVVGVAYQALGPVFVEALKQAGAKKALVVCGEEDMDEISCAGYTNCWRVTEHPNPNYKEYPEGDGGDDDDDDSSDDEQHNPRTILKVDTFKIQPSDFGVQSHPLTEVYGRKMPKDNAKKLMAILRNELPRDDPILEFVLMNVAALLVTSGVCEADTSDMGFGDDGKVITERGPGGGRWKEGMRRARWAVESGQALHNLEKFIEISNKLQ</sequence>
<dbReference type="SUPFAM" id="SSF52418">
    <property type="entry name" value="Nucleoside phosphorylase/phosphoribosyltransferase catalytic domain"/>
    <property type="match status" value="1"/>
</dbReference>
<evidence type="ECO:0000313" key="6">
    <source>
        <dbReference type="EMBL" id="KAJ5532601.1"/>
    </source>
</evidence>
<feature type="compositionally biased region" description="Acidic residues" evidence="3">
    <location>
        <begin position="278"/>
        <end position="291"/>
    </location>
</feature>
<dbReference type="InterPro" id="IPR035902">
    <property type="entry name" value="Nuc_phospho_transferase"/>
</dbReference>
<dbReference type="Pfam" id="PF00591">
    <property type="entry name" value="Glycos_transf_3"/>
    <property type="match status" value="1"/>
</dbReference>
<feature type="domain" description="Glycosyl transferase family 3" evidence="4">
    <location>
        <begin position="96"/>
        <end position="268"/>
    </location>
</feature>
<keyword evidence="7" id="KW-1185">Reference proteome</keyword>
<evidence type="ECO:0000259" key="4">
    <source>
        <dbReference type="Pfam" id="PF00591"/>
    </source>
</evidence>
<organism evidence="6 7">
    <name type="scientific">Penicillium frequentans</name>
    <dbReference type="NCBI Taxonomy" id="3151616"/>
    <lineage>
        <taxon>Eukaryota</taxon>
        <taxon>Fungi</taxon>
        <taxon>Dikarya</taxon>
        <taxon>Ascomycota</taxon>
        <taxon>Pezizomycotina</taxon>
        <taxon>Eurotiomycetes</taxon>
        <taxon>Eurotiomycetidae</taxon>
        <taxon>Eurotiales</taxon>
        <taxon>Aspergillaceae</taxon>
        <taxon>Penicillium</taxon>
    </lineage>
</organism>
<keyword evidence="1" id="KW-0328">Glycosyltransferase</keyword>
<proteinExistence type="predicted"/>
<evidence type="ECO:0000256" key="1">
    <source>
        <dbReference type="ARBA" id="ARBA00022676"/>
    </source>
</evidence>
<reference evidence="6 7" key="1">
    <citation type="journal article" date="2023" name="IMA Fungus">
        <title>Comparative genomic study of the Penicillium genus elucidates a diverse pangenome and 15 lateral gene transfer events.</title>
        <authorList>
            <person name="Petersen C."/>
            <person name="Sorensen T."/>
            <person name="Nielsen M.R."/>
            <person name="Sondergaard T.E."/>
            <person name="Sorensen J.L."/>
            <person name="Fitzpatrick D.A."/>
            <person name="Frisvad J.C."/>
            <person name="Nielsen K.L."/>
        </authorList>
    </citation>
    <scope>NUCLEOTIDE SEQUENCE [LARGE SCALE GENOMIC DNA]</scope>
    <source>
        <strain evidence="6 7">IBT 35679</strain>
    </source>
</reference>
<dbReference type="InterPro" id="IPR005940">
    <property type="entry name" value="Anthranilate_Pribosyl_Tfrase"/>
</dbReference>
<evidence type="ECO:0008006" key="8">
    <source>
        <dbReference type="Google" id="ProtNLM"/>
    </source>
</evidence>
<dbReference type="Pfam" id="PF02885">
    <property type="entry name" value="Glycos_trans_3N"/>
    <property type="match status" value="1"/>
</dbReference>
<feature type="domain" description="Glycosyl transferase family 3 N-terminal" evidence="5">
    <location>
        <begin position="18"/>
        <end position="71"/>
    </location>
</feature>
<dbReference type="GO" id="GO:0000162">
    <property type="term" value="P:L-tryptophan biosynthetic process"/>
    <property type="evidence" value="ECO:0007669"/>
    <property type="project" value="InterPro"/>
</dbReference>